<dbReference type="InterPro" id="IPR041326">
    <property type="entry name" value="Tk-SP_N-pro"/>
</dbReference>
<feature type="active site" description="Charge relay system" evidence="5 6">
    <location>
        <position position="178"/>
    </location>
</feature>
<dbReference type="InterPro" id="IPR022398">
    <property type="entry name" value="Peptidase_S8_His-AS"/>
</dbReference>
<comment type="caution">
    <text evidence="12">The sequence shown here is derived from an EMBL/GenBank/DDBJ whole genome shotgun (WGS) entry which is preliminary data.</text>
</comment>
<evidence type="ECO:0000256" key="7">
    <source>
        <dbReference type="RuleBase" id="RU003355"/>
    </source>
</evidence>
<protein>
    <submittedName>
        <fullName evidence="12">Serine protease AprX</fullName>
    </submittedName>
</protein>
<dbReference type="PROSITE" id="PS51892">
    <property type="entry name" value="SUBTILASE"/>
    <property type="match status" value="1"/>
</dbReference>
<evidence type="ECO:0000259" key="10">
    <source>
        <dbReference type="Pfam" id="PF04151"/>
    </source>
</evidence>
<reference evidence="12 13" key="1">
    <citation type="submission" date="2019-03" db="EMBL/GenBank/DDBJ databases">
        <title>Genomic Encyclopedia of Type Strains, Phase IV (KMG-IV): sequencing the most valuable type-strain genomes for metagenomic binning, comparative biology and taxonomic classification.</title>
        <authorList>
            <person name="Goeker M."/>
        </authorList>
    </citation>
    <scope>NUCLEOTIDE SEQUENCE [LARGE SCALE GENOMIC DNA]</scope>
    <source>
        <strain evidence="12 13">DSM 45707</strain>
    </source>
</reference>
<evidence type="ECO:0000256" key="8">
    <source>
        <dbReference type="SAM" id="SignalP"/>
    </source>
</evidence>
<dbReference type="GO" id="GO:0004252">
    <property type="term" value="F:serine-type endopeptidase activity"/>
    <property type="evidence" value="ECO:0007669"/>
    <property type="project" value="UniProtKB-UniRule"/>
</dbReference>
<sequence length="567" mass="58521">MKKKMLRVCSIALAVSFGLASIVLSSPLSGHAAGTPSPNKDATPIQKVQGSKLLSNLQNKISKVNHSEKLPVIITFKNLQQTSNLQASKAKVPSLKAKHLYKNIPAIATELTKSEINALTALPEVVQIEYDEPIQSFSSTANHWYGTQKARTDFGVTGDRDGSLNSYSKSDVTIAVIDTGIDASHVDLDGGKVIGWKDFVNNRSTPYDDQGHGTHVAGIAAGAGDGNSSYVGVAPGAALVGVKVLDSRGSGSMSNVTAGIDWCISNKSTYGIDVINMSLGTSGSSDGSDATSLATNRAADAGIVVAVAAGNSGPSTKTIGSPGAAEKALTVGAMADPGEKGFNLASFSSRGTTADGRIKPDISAPGVNIMAAKANSGNGYVSYSGTSMATPFTAGAVALMLDANPNLTPDQVKSTLASTATDFGPAGKDVDYGSGNLKGYDAVKAAGGYTGEGPALPAHMKAQGTIGGSGLKDEYTFQLDATSTPIAITMIMPNWSWFQDYDLYLFDPSGVQVASSTSSSRQETINFTPTVTGQYTIRVHSYLGFGSGNYFFDLSANGSGLTQTVNQ</sequence>
<dbReference type="InterPro" id="IPR007280">
    <property type="entry name" value="Peptidase_C_arc/bac"/>
</dbReference>
<dbReference type="RefSeq" id="WP_131924123.1">
    <property type="nucleotide sequence ID" value="NZ_SMAG01000003.1"/>
</dbReference>
<dbReference type="Gene3D" id="3.40.50.200">
    <property type="entry name" value="Peptidase S8/S53 domain"/>
    <property type="match status" value="1"/>
</dbReference>
<dbReference type="PRINTS" id="PR00723">
    <property type="entry name" value="SUBTILISIN"/>
</dbReference>
<keyword evidence="13" id="KW-1185">Reference proteome</keyword>
<dbReference type="SUPFAM" id="SSF52743">
    <property type="entry name" value="Subtilisin-like"/>
    <property type="match status" value="1"/>
</dbReference>
<dbReference type="InterPro" id="IPR050131">
    <property type="entry name" value="Peptidase_S8_subtilisin-like"/>
</dbReference>
<dbReference type="GO" id="GO:0006508">
    <property type="term" value="P:proteolysis"/>
    <property type="evidence" value="ECO:0007669"/>
    <property type="project" value="UniProtKB-KW"/>
</dbReference>
<organism evidence="12 13">
    <name type="scientific">Hazenella coriacea</name>
    <dbReference type="NCBI Taxonomy" id="1179467"/>
    <lineage>
        <taxon>Bacteria</taxon>
        <taxon>Bacillati</taxon>
        <taxon>Bacillota</taxon>
        <taxon>Bacilli</taxon>
        <taxon>Bacillales</taxon>
        <taxon>Thermoactinomycetaceae</taxon>
        <taxon>Hazenella</taxon>
    </lineage>
</organism>
<evidence type="ECO:0000259" key="9">
    <source>
        <dbReference type="Pfam" id="PF00082"/>
    </source>
</evidence>
<evidence type="ECO:0000256" key="1">
    <source>
        <dbReference type="ARBA" id="ARBA00011073"/>
    </source>
</evidence>
<keyword evidence="2 6" id="KW-0645">Protease</keyword>
<evidence type="ECO:0000313" key="12">
    <source>
        <dbReference type="EMBL" id="TCS94735.1"/>
    </source>
</evidence>
<dbReference type="CDD" id="cd07487">
    <property type="entry name" value="Peptidases_S8_1"/>
    <property type="match status" value="1"/>
</dbReference>
<evidence type="ECO:0000256" key="6">
    <source>
        <dbReference type="PROSITE-ProRule" id="PRU01240"/>
    </source>
</evidence>
<keyword evidence="8" id="KW-0732">Signal</keyword>
<dbReference type="EMBL" id="SMAG01000003">
    <property type="protein sequence ID" value="TCS94735.1"/>
    <property type="molecule type" value="Genomic_DNA"/>
</dbReference>
<dbReference type="PROSITE" id="PS00137">
    <property type="entry name" value="SUBTILASE_HIS"/>
    <property type="match status" value="1"/>
</dbReference>
<dbReference type="Gene3D" id="3.30.70.80">
    <property type="entry name" value="Peptidase S8 propeptide/proteinase inhibitor I9"/>
    <property type="match status" value="1"/>
</dbReference>
<name>A0A4R3L6S8_9BACL</name>
<dbReference type="InterPro" id="IPR023828">
    <property type="entry name" value="Peptidase_S8_Ser-AS"/>
</dbReference>
<feature type="chain" id="PRO_5020678738" evidence="8">
    <location>
        <begin position="33"/>
        <end position="567"/>
    </location>
</feature>
<dbReference type="Gene3D" id="2.60.120.380">
    <property type="match status" value="1"/>
</dbReference>
<feature type="active site" description="Charge relay system" evidence="5 6">
    <location>
        <position position="212"/>
    </location>
</feature>
<dbReference type="PROSITE" id="PS00138">
    <property type="entry name" value="SUBTILASE_SER"/>
    <property type="match status" value="1"/>
</dbReference>
<evidence type="ECO:0000256" key="3">
    <source>
        <dbReference type="ARBA" id="ARBA00022801"/>
    </source>
</evidence>
<dbReference type="PANTHER" id="PTHR43806">
    <property type="entry name" value="PEPTIDASE S8"/>
    <property type="match status" value="1"/>
</dbReference>
<keyword evidence="3 6" id="KW-0378">Hydrolase</keyword>
<feature type="domain" description="Peptidase S8/S53" evidence="9">
    <location>
        <begin position="170"/>
        <end position="435"/>
    </location>
</feature>
<dbReference type="InterPro" id="IPR036852">
    <property type="entry name" value="Peptidase_S8/S53_dom_sf"/>
</dbReference>
<dbReference type="InterPro" id="IPR037045">
    <property type="entry name" value="S8pro/Inhibitor_I9_sf"/>
</dbReference>
<dbReference type="PROSITE" id="PS00136">
    <property type="entry name" value="SUBTILASE_ASP"/>
    <property type="match status" value="1"/>
</dbReference>
<evidence type="ECO:0000259" key="11">
    <source>
        <dbReference type="Pfam" id="PF18237"/>
    </source>
</evidence>
<dbReference type="InterPro" id="IPR015500">
    <property type="entry name" value="Peptidase_S8_subtilisin-rel"/>
</dbReference>
<dbReference type="Pfam" id="PF04151">
    <property type="entry name" value="PPC"/>
    <property type="match status" value="1"/>
</dbReference>
<keyword evidence="4 6" id="KW-0720">Serine protease</keyword>
<evidence type="ECO:0000256" key="2">
    <source>
        <dbReference type="ARBA" id="ARBA00022670"/>
    </source>
</evidence>
<comment type="similarity">
    <text evidence="1 6 7">Belongs to the peptidase S8 family.</text>
</comment>
<feature type="signal peptide" evidence="8">
    <location>
        <begin position="1"/>
        <end position="32"/>
    </location>
</feature>
<evidence type="ECO:0000256" key="4">
    <source>
        <dbReference type="ARBA" id="ARBA00022825"/>
    </source>
</evidence>
<dbReference type="Pfam" id="PF00082">
    <property type="entry name" value="Peptidase_S8"/>
    <property type="match status" value="1"/>
</dbReference>
<dbReference type="PANTHER" id="PTHR43806:SF65">
    <property type="entry name" value="SERINE PROTEASE APRX"/>
    <property type="match status" value="1"/>
</dbReference>
<dbReference type="OrthoDB" id="9798386at2"/>
<dbReference type="SUPFAM" id="SSF89260">
    <property type="entry name" value="Collagen-binding domain"/>
    <property type="match status" value="1"/>
</dbReference>
<evidence type="ECO:0000313" key="13">
    <source>
        <dbReference type="Proteomes" id="UP000294937"/>
    </source>
</evidence>
<dbReference type="InterPro" id="IPR023827">
    <property type="entry name" value="Peptidase_S8_Asp-AS"/>
</dbReference>
<dbReference type="Proteomes" id="UP000294937">
    <property type="component" value="Unassembled WGS sequence"/>
</dbReference>
<dbReference type="InterPro" id="IPR000209">
    <property type="entry name" value="Peptidase_S8/S53_dom"/>
</dbReference>
<feature type="domain" description="Tk-SP N-propeptide" evidence="11">
    <location>
        <begin position="52"/>
        <end position="113"/>
    </location>
</feature>
<feature type="active site" description="Charge relay system" evidence="5 6">
    <location>
        <position position="387"/>
    </location>
</feature>
<dbReference type="AlphaFoldDB" id="A0A4R3L6S8"/>
<feature type="domain" description="Peptidase C-terminal archaeal/bacterial" evidence="10">
    <location>
        <begin position="475"/>
        <end position="541"/>
    </location>
</feature>
<evidence type="ECO:0000256" key="5">
    <source>
        <dbReference type="PIRSR" id="PIRSR615500-1"/>
    </source>
</evidence>
<dbReference type="Pfam" id="PF18237">
    <property type="entry name" value="Tk-SP_N-pro"/>
    <property type="match status" value="1"/>
</dbReference>
<gene>
    <name evidence="12" type="ORF">EDD58_103152</name>
</gene>
<proteinExistence type="inferred from homology"/>
<accession>A0A4R3L6S8</accession>